<reference evidence="1 2" key="1">
    <citation type="submission" date="2009-11" db="EMBL/GenBank/DDBJ databases">
        <authorList>
            <person name="Weinstock G."/>
            <person name="Sodergren E."/>
            <person name="Clifton S."/>
            <person name="Fulton L."/>
            <person name="Fulton B."/>
            <person name="Courtney L."/>
            <person name="Fronick C."/>
            <person name="Harrison M."/>
            <person name="Strong C."/>
            <person name="Farmer C."/>
            <person name="Delahaunty K."/>
            <person name="Markovic C."/>
            <person name="Hall O."/>
            <person name="Minx P."/>
            <person name="Tomlinson C."/>
            <person name="Mitreva M."/>
            <person name="Nelson J."/>
            <person name="Hou S."/>
            <person name="Wollam A."/>
            <person name="Pepin K.H."/>
            <person name="Johnson M."/>
            <person name="Bhonagiri V."/>
            <person name="Nash W.E."/>
            <person name="Warren W."/>
            <person name="Chinwalla A."/>
            <person name="Mardis E.R."/>
            <person name="Wilson R.K."/>
        </authorList>
    </citation>
    <scope>NUCLEOTIDE SEQUENCE [LARGE SCALE GENOMIC DNA]</scope>
    <source>
        <strain evidence="1 2">F0302</strain>
    </source>
</reference>
<evidence type="ECO:0000313" key="1">
    <source>
        <dbReference type="EMBL" id="EFB33523.1"/>
    </source>
</evidence>
<dbReference type="EMBL" id="ACUZ02000003">
    <property type="protein sequence ID" value="EFB33523.1"/>
    <property type="molecule type" value="Genomic_DNA"/>
</dbReference>
<comment type="caution">
    <text evidence="1">The sequence shown here is derived from an EMBL/GenBank/DDBJ whole genome shotgun (WGS) entry which is preliminary data.</text>
</comment>
<dbReference type="HOGENOM" id="CLU_3274612_0_0_10"/>
<dbReference type="STRING" id="649760.HMPREF0971_00286"/>
<dbReference type="AlphaFoldDB" id="D1QMZ7"/>
<sequence length="41" mass="4570">MCYFELSQRVLSQKASIPASLERQRASQECAKIDSSAVLPK</sequence>
<protein>
    <submittedName>
        <fullName evidence="1">Uncharacterized protein</fullName>
    </submittedName>
</protein>
<proteinExistence type="predicted"/>
<dbReference type="Proteomes" id="UP000004079">
    <property type="component" value="Unassembled WGS sequence"/>
</dbReference>
<accession>D1QMZ7</accession>
<name>D1QMZ7_9BACT</name>
<gene>
    <name evidence="1" type="ORF">HMPREF0971_00286</name>
</gene>
<evidence type="ECO:0000313" key="2">
    <source>
        <dbReference type="Proteomes" id="UP000004079"/>
    </source>
</evidence>
<organism evidence="1 2">
    <name type="scientific">Segatella oris F0302</name>
    <dbReference type="NCBI Taxonomy" id="649760"/>
    <lineage>
        <taxon>Bacteria</taxon>
        <taxon>Pseudomonadati</taxon>
        <taxon>Bacteroidota</taxon>
        <taxon>Bacteroidia</taxon>
        <taxon>Bacteroidales</taxon>
        <taxon>Prevotellaceae</taxon>
        <taxon>Segatella</taxon>
    </lineage>
</organism>